<dbReference type="EMBL" id="REGN01004373">
    <property type="protein sequence ID" value="RNA17779.1"/>
    <property type="molecule type" value="Genomic_DNA"/>
</dbReference>
<feature type="compositionally biased region" description="Polar residues" evidence="1">
    <location>
        <begin position="63"/>
        <end position="79"/>
    </location>
</feature>
<reference evidence="2 3" key="1">
    <citation type="journal article" date="2018" name="Sci. Rep.">
        <title>Genomic signatures of local adaptation to the degree of environmental predictability in rotifers.</title>
        <authorList>
            <person name="Franch-Gras L."/>
            <person name="Hahn C."/>
            <person name="Garcia-Roger E.M."/>
            <person name="Carmona M.J."/>
            <person name="Serra M."/>
            <person name="Gomez A."/>
        </authorList>
    </citation>
    <scope>NUCLEOTIDE SEQUENCE [LARGE SCALE GENOMIC DNA]</scope>
    <source>
        <strain evidence="2">HYR1</strain>
    </source>
</reference>
<comment type="caution">
    <text evidence="2">The sequence shown here is derived from an EMBL/GenBank/DDBJ whole genome shotgun (WGS) entry which is preliminary data.</text>
</comment>
<keyword evidence="3" id="KW-1185">Reference proteome</keyword>
<dbReference type="AlphaFoldDB" id="A0A3M7R2T5"/>
<organism evidence="2 3">
    <name type="scientific">Brachionus plicatilis</name>
    <name type="common">Marine rotifer</name>
    <name type="synonym">Brachionus muelleri</name>
    <dbReference type="NCBI Taxonomy" id="10195"/>
    <lineage>
        <taxon>Eukaryota</taxon>
        <taxon>Metazoa</taxon>
        <taxon>Spiralia</taxon>
        <taxon>Gnathifera</taxon>
        <taxon>Rotifera</taxon>
        <taxon>Eurotatoria</taxon>
        <taxon>Monogononta</taxon>
        <taxon>Pseudotrocha</taxon>
        <taxon>Ploima</taxon>
        <taxon>Brachionidae</taxon>
        <taxon>Brachionus</taxon>
    </lineage>
</organism>
<gene>
    <name evidence="2" type="ORF">BpHYR1_036896</name>
</gene>
<evidence type="ECO:0000313" key="2">
    <source>
        <dbReference type="EMBL" id="RNA17779.1"/>
    </source>
</evidence>
<dbReference type="Proteomes" id="UP000276133">
    <property type="component" value="Unassembled WGS sequence"/>
</dbReference>
<evidence type="ECO:0000313" key="3">
    <source>
        <dbReference type="Proteomes" id="UP000276133"/>
    </source>
</evidence>
<proteinExistence type="predicted"/>
<feature type="region of interest" description="Disordered" evidence="1">
    <location>
        <begin position="55"/>
        <end position="79"/>
    </location>
</feature>
<protein>
    <submittedName>
        <fullName evidence="2">Uncharacterized protein</fullName>
    </submittedName>
</protein>
<evidence type="ECO:0000256" key="1">
    <source>
        <dbReference type="SAM" id="MobiDB-lite"/>
    </source>
</evidence>
<accession>A0A3M7R2T5</accession>
<sequence>MFESNGAGDLENKFDLEISTFSHDKTIRLSSSFFDFNNSVQTTAVAAVGPCLFAAPTRPSHPTDPSNQPVRPNRLTRPT</sequence>
<name>A0A3M7R2T5_BRAPC</name>